<dbReference type="EMBL" id="FCOR01000006">
    <property type="protein sequence ID" value="CVK16363.1"/>
    <property type="molecule type" value="Genomic_DNA"/>
</dbReference>
<dbReference type="AlphaFoldDB" id="A0A0X3AQ41"/>
<keyword evidence="2" id="KW-0808">Transferase</keyword>
<dbReference type="SUPFAM" id="SSF53756">
    <property type="entry name" value="UDP-Glycosyltransferase/glycogen phosphorylase"/>
    <property type="match status" value="1"/>
</dbReference>
<dbReference type="InterPro" id="IPR001296">
    <property type="entry name" value="Glyco_trans_1"/>
</dbReference>
<evidence type="ECO:0000313" key="3">
    <source>
        <dbReference type="Proteomes" id="UP000182761"/>
    </source>
</evidence>
<dbReference type="Proteomes" id="UP000182761">
    <property type="component" value="Unassembled WGS sequence"/>
</dbReference>
<organism evidence="2 3">
    <name type="scientific">Apibacter mensalis</name>
    <dbReference type="NCBI Taxonomy" id="1586267"/>
    <lineage>
        <taxon>Bacteria</taxon>
        <taxon>Pseudomonadati</taxon>
        <taxon>Bacteroidota</taxon>
        <taxon>Flavobacteriia</taxon>
        <taxon>Flavobacteriales</taxon>
        <taxon>Weeksellaceae</taxon>
        <taxon>Apibacter</taxon>
    </lineage>
</organism>
<dbReference type="RefSeq" id="WP_055425560.1">
    <property type="nucleotide sequence ID" value="NZ_FCOR01000006.1"/>
</dbReference>
<dbReference type="Gene3D" id="3.40.50.2000">
    <property type="entry name" value="Glycogen Phosphorylase B"/>
    <property type="match status" value="2"/>
</dbReference>
<protein>
    <submittedName>
        <fullName evidence="2">Glycosyltransferase involved in cell wall bisynthesis</fullName>
    </submittedName>
</protein>
<dbReference type="STRING" id="1586267.GCA_001418685_01213"/>
<dbReference type="GO" id="GO:0016757">
    <property type="term" value="F:glycosyltransferase activity"/>
    <property type="evidence" value="ECO:0007669"/>
    <property type="project" value="InterPro"/>
</dbReference>
<dbReference type="OrthoDB" id="791981at2"/>
<gene>
    <name evidence="2" type="ORF">Ga0061079_106128</name>
</gene>
<dbReference type="CDD" id="cd03811">
    <property type="entry name" value="GT4_GT28_WabH-like"/>
    <property type="match status" value="1"/>
</dbReference>
<evidence type="ECO:0000259" key="1">
    <source>
        <dbReference type="Pfam" id="PF00534"/>
    </source>
</evidence>
<dbReference type="Pfam" id="PF00534">
    <property type="entry name" value="Glycos_transf_1"/>
    <property type="match status" value="1"/>
</dbReference>
<evidence type="ECO:0000313" key="2">
    <source>
        <dbReference type="EMBL" id="CVK16363.1"/>
    </source>
</evidence>
<keyword evidence="3" id="KW-1185">Reference proteome</keyword>
<name>A0A0X3AQ41_9FLAO</name>
<reference evidence="2 3" key="1">
    <citation type="submission" date="2016-01" db="EMBL/GenBank/DDBJ databases">
        <authorList>
            <person name="McClelland M."/>
            <person name="Jain A."/>
            <person name="Saraogi P."/>
            <person name="Mendelson R."/>
            <person name="Westerman R."/>
            <person name="SanMiguel P."/>
            <person name="Csonka L."/>
        </authorList>
    </citation>
    <scope>NUCLEOTIDE SEQUENCE [LARGE SCALE GENOMIC DNA]</scope>
    <source>
        <strain evidence="2 3">R-53146</strain>
    </source>
</reference>
<proteinExistence type="predicted"/>
<feature type="domain" description="Glycosyl transferase family 1" evidence="1">
    <location>
        <begin position="198"/>
        <end position="359"/>
    </location>
</feature>
<accession>A0A0X3AQ41</accession>
<dbReference type="PANTHER" id="PTHR12526:SF630">
    <property type="entry name" value="GLYCOSYLTRANSFERASE"/>
    <property type="match status" value="1"/>
</dbReference>
<dbReference type="PANTHER" id="PTHR12526">
    <property type="entry name" value="GLYCOSYLTRANSFERASE"/>
    <property type="match status" value="1"/>
</dbReference>
<sequence>MKKKKILIRIGSLRHGGAEKVLITFLKNLPKNKYEVDLLLNLKSGKYLKEVPSWVTIYHLHKGEMITTNKPWEIPVKAYRRLYEELLKFFPIILYKFILKKRDYDIELIANHRLLEEVLKSPLKTSKKVVWVHNDLFSISDYTPARIKDFFKADKIWVISDKIKSGFEKLASTKDEKEKLIRIYNPIDSQEIVNKSEEDIDFTFTKVKDEKIFVAVGTVFPQKGFDRLIKMHKKLLQEGYKHKIYIVGDGYDFKNIQALIKSLKLDDTVKMVGYQENPYPFFKNADYFILSSRYEGYPTVLFEALTLKKPIIATDVSAVREILQDGKLGKIVENSEEGIYKGMKEFLTQPEIAQKYKQEMNEKELPFTLENAVSRLTTILDHL</sequence>